<dbReference type="RefSeq" id="WP_114832293.1">
    <property type="nucleotide sequence ID" value="NZ_QQTO01000022.1"/>
</dbReference>
<name>A0A370KYU8_9HYPH</name>
<dbReference type="AlphaFoldDB" id="A0A370KYU8"/>
<evidence type="ECO:0000259" key="2">
    <source>
        <dbReference type="Pfam" id="PF13763"/>
    </source>
</evidence>
<feature type="compositionally biased region" description="Basic and acidic residues" evidence="1">
    <location>
        <begin position="251"/>
        <end position="279"/>
    </location>
</feature>
<accession>A0A370KYU8</accession>
<dbReference type="EMBL" id="QQTP01000022">
    <property type="protein sequence ID" value="RDJ20158.1"/>
    <property type="molecule type" value="Genomic_DNA"/>
</dbReference>
<dbReference type="OrthoDB" id="9816310at2"/>
<feature type="compositionally biased region" description="Basic and acidic residues" evidence="1">
    <location>
        <begin position="195"/>
        <end position="211"/>
    </location>
</feature>
<proteinExistence type="predicted"/>
<feature type="region of interest" description="Disordered" evidence="1">
    <location>
        <begin position="99"/>
        <end position="295"/>
    </location>
</feature>
<feature type="compositionally biased region" description="Low complexity" evidence="1">
    <location>
        <begin position="12"/>
        <end position="27"/>
    </location>
</feature>
<feature type="compositionally biased region" description="Basic residues" evidence="1">
    <location>
        <begin position="1"/>
        <end position="11"/>
    </location>
</feature>
<evidence type="ECO:0000256" key="1">
    <source>
        <dbReference type="SAM" id="MobiDB-lite"/>
    </source>
</evidence>
<evidence type="ECO:0000313" key="3">
    <source>
        <dbReference type="EMBL" id="RDJ20158.1"/>
    </source>
</evidence>
<reference evidence="4" key="1">
    <citation type="submission" date="2018-07" db="EMBL/GenBank/DDBJ databases">
        <authorList>
            <person name="Safronova V.I."/>
            <person name="Chirak E.R."/>
            <person name="Sazanova A.L."/>
        </authorList>
    </citation>
    <scope>NUCLEOTIDE SEQUENCE [LARGE SCALE GENOMIC DNA]</scope>
    <source>
        <strain evidence="4">RCAM04685</strain>
    </source>
</reference>
<protein>
    <submittedName>
        <fullName evidence="3">DUF4167 domain-containing protein</fullName>
    </submittedName>
</protein>
<feature type="domain" description="DUF4167" evidence="2">
    <location>
        <begin position="10"/>
        <end position="93"/>
    </location>
</feature>
<feature type="compositionally biased region" description="Acidic residues" evidence="1">
    <location>
        <begin position="110"/>
        <end position="123"/>
    </location>
</feature>
<dbReference type="InterPro" id="IPR025430">
    <property type="entry name" value="DUF4167"/>
</dbReference>
<comment type="caution">
    <text evidence="3">The sequence shown here is derived from an EMBL/GenBank/DDBJ whole genome shotgun (WGS) entry which is preliminary data.</text>
</comment>
<keyword evidence="4" id="KW-1185">Reference proteome</keyword>
<feature type="region of interest" description="Disordered" evidence="1">
    <location>
        <begin position="1"/>
        <end position="45"/>
    </location>
</feature>
<feature type="compositionally biased region" description="Basic and acidic residues" evidence="1">
    <location>
        <begin position="170"/>
        <end position="187"/>
    </location>
</feature>
<feature type="region of interest" description="Disordered" evidence="1">
    <location>
        <begin position="318"/>
        <end position="364"/>
    </location>
</feature>
<gene>
    <name evidence="3" type="ORF">DWE98_26365</name>
</gene>
<dbReference type="Proteomes" id="UP000255207">
    <property type="component" value="Unassembled WGS sequence"/>
</dbReference>
<dbReference type="Pfam" id="PF13763">
    <property type="entry name" value="DUF4167"/>
    <property type="match status" value="1"/>
</dbReference>
<evidence type="ECO:0000313" key="4">
    <source>
        <dbReference type="Proteomes" id="UP000255207"/>
    </source>
</evidence>
<sequence>MRPGQNRRMRGRNNNNNNNNSSNNGNRKAPNPLQRSYESNGPDVKVRGTAQNIAEKYLQLARDAQSSGDPVAAENYFQHAEHYYRILLAAQEQMAQQYGHSFPPTRGFGDDSEEGEEEGDEDGGGFQQGAPQPDMRNQPQGGMNGNGYNANGGQRQDGEGGEGQQNNGQRFDRPNRGGERFAERPNNDRNNNNNRRFDRNDRGERRFDRPEGGQNGQPGNYAPRQDVPGTGEQPEAAPPPPPRDNVQPNPAERRFERGDRPERPERAPRPERRPRREAVVEDEANGDVPAGLPSFLTTPVRVPIAVAEEPVSVVEAPAPAPQPAAAPAGEADAGEEAAPKRARRRRSPREVMDALGSEVDGGAE</sequence>
<organism evidence="3 4">
    <name type="scientific">Bosea caraganae</name>
    <dbReference type="NCBI Taxonomy" id="2763117"/>
    <lineage>
        <taxon>Bacteria</taxon>
        <taxon>Pseudomonadati</taxon>
        <taxon>Pseudomonadota</taxon>
        <taxon>Alphaproteobacteria</taxon>
        <taxon>Hyphomicrobiales</taxon>
        <taxon>Boseaceae</taxon>
        <taxon>Bosea</taxon>
    </lineage>
</organism>